<proteinExistence type="predicted"/>
<evidence type="ECO:0000313" key="1">
    <source>
        <dbReference type="EMBL" id="TDH71550.1"/>
    </source>
</evidence>
<protein>
    <submittedName>
        <fullName evidence="1">Uncharacterized protein</fullName>
    </submittedName>
</protein>
<dbReference type="AlphaFoldDB" id="A0A976IH70"/>
<evidence type="ECO:0000313" key="3">
    <source>
        <dbReference type="Proteomes" id="UP000294530"/>
    </source>
</evidence>
<comment type="caution">
    <text evidence="1">The sequence shown here is derived from an EMBL/GenBank/DDBJ whole genome shotgun (WGS) entry which is preliminary data.</text>
</comment>
<sequence length="82" mass="9496">MLSAEGNAKSFDKIALRTDEVVANLDKQIGATGKEGIVKNTRYKKQELEELMKKASNEVKLFRPSKKDYNRFREEVYARSRK</sequence>
<reference evidence="1 3" key="1">
    <citation type="journal article" date="2021" name="Genome Biol.">
        <title>AFLAP: assembly-free linkage analysis pipeline using k-mers from genome sequencing data.</title>
        <authorList>
            <person name="Fletcher K."/>
            <person name="Zhang L."/>
            <person name="Gil J."/>
            <person name="Han R."/>
            <person name="Cavanaugh K."/>
            <person name="Michelmore R."/>
        </authorList>
    </citation>
    <scope>NUCLEOTIDE SEQUENCE [LARGE SCALE GENOMIC DNA]</scope>
    <source>
        <strain evidence="1 3">SF5</strain>
    </source>
</reference>
<evidence type="ECO:0000313" key="2">
    <source>
        <dbReference type="EMBL" id="TDH71551.1"/>
    </source>
</evidence>
<dbReference type="GeneID" id="94348158"/>
<name>A0A976IH70_BRELC</name>
<dbReference type="EMBL" id="SHOA02000015">
    <property type="protein sequence ID" value="TDH71551.1"/>
    <property type="molecule type" value="Genomic_DNA"/>
</dbReference>
<dbReference type="RefSeq" id="XP_067821050.1">
    <property type="nucleotide sequence ID" value="XM_067962487.1"/>
</dbReference>
<organism evidence="1 3">
    <name type="scientific">Bremia lactucae</name>
    <name type="common">Lettuce downy mildew</name>
    <dbReference type="NCBI Taxonomy" id="4779"/>
    <lineage>
        <taxon>Eukaryota</taxon>
        <taxon>Sar</taxon>
        <taxon>Stramenopiles</taxon>
        <taxon>Oomycota</taxon>
        <taxon>Peronosporomycetes</taxon>
        <taxon>Peronosporales</taxon>
        <taxon>Peronosporaceae</taxon>
        <taxon>Bremia</taxon>
    </lineage>
</organism>
<reference evidence="1" key="2">
    <citation type="submission" date="2021-07" db="EMBL/GenBank/DDBJ databases">
        <authorList>
            <person name="Fletcher K."/>
        </authorList>
    </citation>
    <scope>NUCLEOTIDE SEQUENCE</scope>
    <source>
        <strain evidence="1">SF5</strain>
    </source>
</reference>
<gene>
    <name evidence="2" type="ORF">CCR75_004401</name>
    <name evidence="1" type="ORF">CCR75_004402</name>
</gene>
<keyword evidence="3" id="KW-1185">Reference proteome</keyword>
<dbReference type="EMBL" id="SHOA02000015">
    <property type="protein sequence ID" value="TDH71550.1"/>
    <property type="molecule type" value="Genomic_DNA"/>
</dbReference>
<dbReference type="Proteomes" id="UP000294530">
    <property type="component" value="Unassembled WGS sequence"/>
</dbReference>
<dbReference type="KEGG" id="blac:94348158"/>
<accession>A0A976IH70</accession>